<protein>
    <submittedName>
        <fullName evidence="1">Uncharacterized protein</fullName>
    </submittedName>
</protein>
<evidence type="ECO:0000313" key="2">
    <source>
        <dbReference type="Proteomes" id="UP000229433"/>
    </source>
</evidence>
<keyword evidence="2" id="KW-1185">Reference proteome</keyword>
<reference evidence="1 2" key="1">
    <citation type="submission" date="2017-08" db="EMBL/GenBank/DDBJ databases">
        <title>The whole genome shortgun sequences of strain Leeuwenhoekiella nanhaiensis G18 from the South China Sea.</title>
        <authorList>
            <person name="Liu Q."/>
        </authorList>
    </citation>
    <scope>NUCLEOTIDE SEQUENCE [LARGE SCALE GENOMIC DNA]</scope>
    <source>
        <strain evidence="1 2">G18</strain>
    </source>
</reference>
<dbReference type="Proteomes" id="UP000229433">
    <property type="component" value="Unassembled WGS sequence"/>
</dbReference>
<dbReference type="RefSeq" id="WP_099644626.1">
    <property type="nucleotide sequence ID" value="NZ_KZ319287.1"/>
</dbReference>
<evidence type="ECO:0000313" key="1">
    <source>
        <dbReference type="EMBL" id="PHQ31086.1"/>
    </source>
</evidence>
<organism evidence="1 2">
    <name type="scientific">Leeuwenhoekiella nanhaiensis</name>
    <dbReference type="NCBI Taxonomy" id="1655491"/>
    <lineage>
        <taxon>Bacteria</taxon>
        <taxon>Pseudomonadati</taxon>
        <taxon>Bacteroidota</taxon>
        <taxon>Flavobacteriia</taxon>
        <taxon>Flavobacteriales</taxon>
        <taxon>Flavobacteriaceae</taxon>
        <taxon>Leeuwenhoekiella</taxon>
    </lineage>
</organism>
<proteinExistence type="predicted"/>
<sequence length="111" mass="12450">METLAILKKAKAGGLYEALITQLNKDFLRAGLSEQFDEQITPEALARNLRASLYAQILSDFEGYLTLLYTIDVSEAKIKALPPMELHELTGIVSALILERELLKISFKNRP</sequence>
<accession>A0A2G1VWD2</accession>
<dbReference type="OrthoDB" id="1120195at2"/>
<dbReference type="EMBL" id="NQXA01000001">
    <property type="protein sequence ID" value="PHQ31086.1"/>
    <property type="molecule type" value="Genomic_DNA"/>
</dbReference>
<comment type="caution">
    <text evidence="1">The sequence shown here is derived from an EMBL/GenBank/DDBJ whole genome shotgun (WGS) entry which is preliminary data.</text>
</comment>
<dbReference type="AlphaFoldDB" id="A0A2G1VWD2"/>
<name>A0A2G1VWD2_9FLAO</name>
<gene>
    <name evidence="1" type="ORF">CJ305_02355</name>
</gene>